<reference evidence="2 3" key="1">
    <citation type="submission" date="2019-12" db="EMBL/GenBank/DDBJ databases">
        <title>Novel species isolated from a subtropical stream in China.</title>
        <authorList>
            <person name="Lu H."/>
        </authorList>
    </citation>
    <scope>NUCLEOTIDE SEQUENCE [LARGE SCALE GENOMIC DNA]</scope>
    <source>
        <strain evidence="2 3">CY13W</strain>
    </source>
</reference>
<evidence type="ECO:0000313" key="3">
    <source>
        <dbReference type="Proteomes" id="UP000478090"/>
    </source>
</evidence>
<sequence>MPLSPHTKACLRAFYEGVWEGLAAPYYLAVGMPDHSKQHARPQIKLAPPDYAVLARDWQRIGLDLHKVISDYEATLQQKTGSAAPVNPAATKRDKPA</sequence>
<proteinExistence type="predicted"/>
<protein>
    <submittedName>
        <fullName evidence="2">Uncharacterized protein</fullName>
    </submittedName>
</protein>
<organism evidence="2 3">
    <name type="scientific">Duganella qianjiadongensis</name>
    <dbReference type="NCBI Taxonomy" id="2692176"/>
    <lineage>
        <taxon>Bacteria</taxon>
        <taxon>Pseudomonadati</taxon>
        <taxon>Pseudomonadota</taxon>
        <taxon>Betaproteobacteria</taxon>
        <taxon>Burkholderiales</taxon>
        <taxon>Oxalobacteraceae</taxon>
        <taxon>Telluria group</taxon>
        <taxon>Duganella</taxon>
    </lineage>
</organism>
<name>A0ABW9VRV8_9BURK</name>
<evidence type="ECO:0000313" key="2">
    <source>
        <dbReference type="EMBL" id="MYM40607.1"/>
    </source>
</evidence>
<comment type="caution">
    <text evidence="2">The sequence shown here is derived from an EMBL/GenBank/DDBJ whole genome shotgun (WGS) entry which is preliminary data.</text>
</comment>
<dbReference type="RefSeq" id="WP_161039962.1">
    <property type="nucleotide sequence ID" value="NZ_WWCM01000010.1"/>
</dbReference>
<dbReference type="EMBL" id="WWCM01000010">
    <property type="protein sequence ID" value="MYM40607.1"/>
    <property type="molecule type" value="Genomic_DNA"/>
</dbReference>
<feature type="region of interest" description="Disordered" evidence="1">
    <location>
        <begin position="77"/>
        <end position="97"/>
    </location>
</feature>
<gene>
    <name evidence="2" type="ORF">GTP27_14870</name>
</gene>
<accession>A0ABW9VRV8</accession>
<dbReference type="Proteomes" id="UP000478090">
    <property type="component" value="Unassembled WGS sequence"/>
</dbReference>
<evidence type="ECO:0000256" key="1">
    <source>
        <dbReference type="SAM" id="MobiDB-lite"/>
    </source>
</evidence>
<keyword evidence="3" id="KW-1185">Reference proteome</keyword>